<proteinExistence type="inferred from homology"/>
<comment type="similarity">
    <text evidence="3">Belongs to the Nudix hydrolase family.</text>
</comment>
<evidence type="ECO:0000313" key="5">
    <source>
        <dbReference type="EMBL" id="NLR92027.1"/>
    </source>
</evidence>
<gene>
    <name evidence="5" type="ORF">HGP29_12450</name>
</gene>
<dbReference type="EMBL" id="JABAIL010000003">
    <property type="protein sequence ID" value="NLR92027.1"/>
    <property type="molecule type" value="Genomic_DNA"/>
</dbReference>
<dbReference type="PRINTS" id="PR00502">
    <property type="entry name" value="NUDIXFAMILY"/>
</dbReference>
<organism evidence="5 6">
    <name type="scientific">Flammeovirga agarivorans</name>
    <dbReference type="NCBI Taxonomy" id="2726742"/>
    <lineage>
        <taxon>Bacteria</taxon>
        <taxon>Pseudomonadati</taxon>
        <taxon>Bacteroidota</taxon>
        <taxon>Cytophagia</taxon>
        <taxon>Cytophagales</taxon>
        <taxon>Flammeovirgaceae</taxon>
        <taxon>Flammeovirga</taxon>
    </lineage>
</organism>
<name>A0A7X8XW68_9BACT</name>
<evidence type="ECO:0000256" key="2">
    <source>
        <dbReference type="ARBA" id="ARBA00022801"/>
    </source>
</evidence>
<dbReference type="CDD" id="cd18880">
    <property type="entry name" value="NUDIX_ADPRase"/>
    <property type="match status" value="1"/>
</dbReference>
<dbReference type="PANTHER" id="PTHR43046:SF14">
    <property type="entry name" value="MUTT_NUDIX FAMILY PROTEIN"/>
    <property type="match status" value="1"/>
</dbReference>
<evidence type="ECO:0000256" key="1">
    <source>
        <dbReference type="ARBA" id="ARBA00001946"/>
    </source>
</evidence>
<evidence type="ECO:0000313" key="6">
    <source>
        <dbReference type="Proteomes" id="UP000585050"/>
    </source>
</evidence>
<sequence length="164" mass="19013">MKNSKEVENTFGHRLRVRVCGILIENNKILMAVHKGIGPRGIFWAPPGGGLEYGETVQDALKREFLEETGLDITIKKHLFTHEFFDLPLHGIELFFLVEKTGGTLKLGYDPEMEQQVLENMVFIDFDELQEKHQDEKHHLFRHCNSLKDLIKMEGFYSNLTENL</sequence>
<dbReference type="RefSeq" id="WP_168882733.1">
    <property type="nucleotide sequence ID" value="NZ_JABAIL010000003.1"/>
</dbReference>
<dbReference type="PROSITE" id="PS51462">
    <property type="entry name" value="NUDIX"/>
    <property type="match status" value="1"/>
</dbReference>
<dbReference type="GO" id="GO:0016787">
    <property type="term" value="F:hydrolase activity"/>
    <property type="evidence" value="ECO:0007669"/>
    <property type="project" value="UniProtKB-KW"/>
</dbReference>
<protein>
    <submittedName>
        <fullName evidence="5">NUDIX hydrolase</fullName>
    </submittedName>
</protein>
<dbReference type="Pfam" id="PF00293">
    <property type="entry name" value="NUDIX"/>
    <property type="match status" value="1"/>
</dbReference>
<keyword evidence="6" id="KW-1185">Reference proteome</keyword>
<dbReference type="InterPro" id="IPR020476">
    <property type="entry name" value="Nudix_hydrolase"/>
</dbReference>
<dbReference type="PANTHER" id="PTHR43046">
    <property type="entry name" value="GDP-MANNOSE MANNOSYL HYDROLASE"/>
    <property type="match status" value="1"/>
</dbReference>
<dbReference type="PROSITE" id="PS00893">
    <property type="entry name" value="NUDIX_BOX"/>
    <property type="match status" value="1"/>
</dbReference>
<accession>A0A7X8XW68</accession>
<comment type="caution">
    <text evidence="5">The sequence shown here is derived from an EMBL/GenBank/DDBJ whole genome shotgun (WGS) entry which is preliminary data.</text>
</comment>
<dbReference type="InterPro" id="IPR015797">
    <property type="entry name" value="NUDIX_hydrolase-like_dom_sf"/>
</dbReference>
<evidence type="ECO:0000256" key="3">
    <source>
        <dbReference type="RuleBase" id="RU003476"/>
    </source>
</evidence>
<dbReference type="SUPFAM" id="SSF55811">
    <property type="entry name" value="Nudix"/>
    <property type="match status" value="1"/>
</dbReference>
<dbReference type="Gene3D" id="3.90.79.10">
    <property type="entry name" value="Nucleoside Triphosphate Pyrophosphohydrolase"/>
    <property type="match status" value="1"/>
</dbReference>
<keyword evidence="2 3" id="KW-0378">Hydrolase</keyword>
<dbReference type="InterPro" id="IPR020084">
    <property type="entry name" value="NUDIX_hydrolase_CS"/>
</dbReference>
<reference evidence="5 6" key="1">
    <citation type="submission" date="2020-04" db="EMBL/GenBank/DDBJ databases">
        <title>Flammeovirga sp. SR4, a novel species isolated from seawater.</title>
        <authorList>
            <person name="Wang X."/>
        </authorList>
    </citation>
    <scope>NUCLEOTIDE SEQUENCE [LARGE SCALE GENOMIC DNA]</scope>
    <source>
        <strain evidence="5 6">SR4</strain>
    </source>
</reference>
<comment type="cofactor">
    <cofactor evidence="1">
        <name>Mg(2+)</name>
        <dbReference type="ChEBI" id="CHEBI:18420"/>
    </cofactor>
</comment>
<evidence type="ECO:0000259" key="4">
    <source>
        <dbReference type="PROSITE" id="PS51462"/>
    </source>
</evidence>
<dbReference type="AlphaFoldDB" id="A0A7X8XW68"/>
<dbReference type="Proteomes" id="UP000585050">
    <property type="component" value="Unassembled WGS sequence"/>
</dbReference>
<dbReference type="InterPro" id="IPR000086">
    <property type="entry name" value="NUDIX_hydrolase_dom"/>
</dbReference>
<feature type="domain" description="Nudix hydrolase" evidence="4">
    <location>
        <begin position="13"/>
        <end position="148"/>
    </location>
</feature>